<dbReference type="Gene3D" id="2.120.10.80">
    <property type="entry name" value="Kelch-type beta propeller"/>
    <property type="match status" value="1"/>
</dbReference>
<accession>A0A024GNV0</accession>
<proteinExistence type="predicted"/>
<dbReference type="PANTHER" id="PTHR46093:SF3">
    <property type="entry name" value="ACYL-COA-BINDING DOMAIN-CONTAINING PROTEIN 4"/>
    <property type="match status" value="1"/>
</dbReference>
<gene>
    <name evidence="3" type="ORF">BN9_090650</name>
</gene>
<dbReference type="InterPro" id="IPR015915">
    <property type="entry name" value="Kelch-typ_b-propeller"/>
</dbReference>
<protein>
    <submittedName>
        <fullName evidence="3">Uncharacterized protein</fullName>
    </submittedName>
</protein>
<dbReference type="InParanoid" id="A0A024GNV0"/>
<dbReference type="STRING" id="65357.A0A024GNV0"/>
<keyword evidence="2" id="KW-0677">Repeat</keyword>
<dbReference type="SUPFAM" id="SSF117281">
    <property type="entry name" value="Kelch motif"/>
    <property type="match status" value="1"/>
</dbReference>
<evidence type="ECO:0000313" key="3">
    <source>
        <dbReference type="EMBL" id="CCI48022.1"/>
    </source>
</evidence>
<reference evidence="3 4" key="1">
    <citation type="submission" date="2012-05" db="EMBL/GenBank/DDBJ databases">
        <title>Recombination and specialization in a pathogen metapopulation.</title>
        <authorList>
            <person name="Gardiner A."/>
            <person name="Kemen E."/>
            <person name="Schultz-Larsen T."/>
            <person name="MacLean D."/>
            <person name="Van Oosterhout C."/>
            <person name="Jones J.D.G."/>
        </authorList>
    </citation>
    <scope>NUCLEOTIDE SEQUENCE [LARGE SCALE GENOMIC DNA]</scope>
    <source>
        <strain evidence="3 4">Ac Nc2</strain>
    </source>
</reference>
<dbReference type="AlphaFoldDB" id="A0A024GNV0"/>
<evidence type="ECO:0000256" key="2">
    <source>
        <dbReference type="ARBA" id="ARBA00022737"/>
    </source>
</evidence>
<keyword evidence="4" id="KW-1185">Reference proteome</keyword>
<organism evidence="3 4">
    <name type="scientific">Albugo candida</name>
    <dbReference type="NCBI Taxonomy" id="65357"/>
    <lineage>
        <taxon>Eukaryota</taxon>
        <taxon>Sar</taxon>
        <taxon>Stramenopiles</taxon>
        <taxon>Oomycota</taxon>
        <taxon>Peronosporomycetes</taxon>
        <taxon>Albuginales</taxon>
        <taxon>Albuginaceae</taxon>
        <taxon>Albugo</taxon>
    </lineage>
</organism>
<dbReference type="PANTHER" id="PTHR46093">
    <property type="entry name" value="ACYL-COA-BINDING DOMAIN-CONTAINING PROTEIN 5"/>
    <property type="match status" value="1"/>
</dbReference>
<comment type="caution">
    <text evidence="3">The sequence shown here is derived from an EMBL/GenBank/DDBJ whole genome shotgun (WGS) entry which is preliminary data.</text>
</comment>
<dbReference type="OrthoDB" id="10251073at2759"/>
<dbReference type="EMBL" id="CAIX01000199">
    <property type="protein sequence ID" value="CCI48022.1"/>
    <property type="molecule type" value="Genomic_DNA"/>
</dbReference>
<dbReference type="Proteomes" id="UP000053237">
    <property type="component" value="Unassembled WGS sequence"/>
</dbReference>
<sequence>MQLLELLLTCSRDFFQLLDVMLDTDAIITLQSTCRDFHNLLHECVEARCKRECLSTYLDSTLAASRAGAAVSSTWRRLYVAFRTLNLMQWVSCDSKSSTMSEALRLLKYDLHEYIADEENRLLLKSGGHYWFSVSQVSNANVSIVQETKEPVLTDDAGTIKDPFLLLSPSQSHVVEIVRWERIHAVGNSPSPRRYHSMTCLPNTKCRLDFFLQDEARDINGAKSSTSHDKRDDLSFSKQQVFHGDQEVIARRILVFGGQSEDLLDTMYNDLHLLVITSIPMTECITMSSTVKTKPSNPRKTLARWIKPQVSGSAPNPRDFHVATLMSPKLVLITGGRDGSLSLRAMDIYCLHIEPDESGLGAFRWSRPLNLSVVPSGREAHAVRRVSSNEIIIFGGNSLNQLHGFLDVHQVSLSKKGDYELASWKVPDIAGPRPFDRRGHSIHIIGNKMIVFGGQRICPTKEALSHANSLGQLLNDLIVLDIEKMRWYIPKLKQGEAPCARRGFKSQYFGSAIVISSGFVHSTTTNRADRMLPSTDIHILDICT</sequence>
<name>A0A024GNV0_9STRA</name>
<evidence type="ECO:0000256" key="1">
    <source>
        <dbReference type="ARBA" id="ARBA00022441"/>
    </source>
</evidence>
<evidence type="ECO:0000313" key="4">
    <source>
        <dbReference type="Proteomes" id="UP000053237"/>
    </source>
</evidence>
<dbReference type="Pfam" id="PF24681">
    <property type="entry name" value="Kelch_KLHDC2_KLHL20_DRC7"/>
    <property type="match status" value="1"/>
</dbReference>
<keyword evidence="1" id="KW-0880">Kelch repeat</keyword>